<dbReference type="InterPro" id="IPR000702">
    <property type="entry name" value="Ribosomal_uL6-like"/>
</dbReference>
<feature type="domain" description="Large ribosomal subunit protein uL6 alpha-beta" evidence="9">
    <location>
        <begin position="97"/>
        <end position="171"/>
    </location>
</feature>
<dbReference type="GO" id="GO:0019843">
    <property type="term" value="F:rRNA binding"/>
    <property type="evidence" value="ECO:0007669"/>
    <property type="project" value="UniProtKB-UniRule"/>
</dbReference>
<gene>
    <name evidence="6 10" type="primary">rplF</name>
    <name evidence="10" type="ORF">V4D30_09050</name>
</gene>
<dbReference type="NCBIfam" id="TIGR03654">
    <property type="entry name" value="L6_bact"/>
    <property type="match status" value="1"/>
</dbReference>
<dbReference type="InterPro" id="IPR036789">
    <property type="entry name" value="Ribosomal_uL6-like_a/b-dom_sf"/>
</dbReference>
<dbReference type="FunFam" id="3.90.930.12:FF:000001">
    <property type="entry name" value="50S ribosomal protein L6"/>
    <property type="match status" value="1"/>
</dbReference>
<organism evidence="10">
    <name type="scientific">Thermodesulfovibrio autotrophicus</name>
    <dbReference type="NCBI Taxonomy" id="3118333"/>
    <lineage>
        <taxon>Bacteria</taxon>
        <taxon>Pseudomonadati</taxon>
        <taxon>Nitrospirota</taxon>
        <taxon>Thermodesulfovibrionia</taxon>
        <taxon>Thermodesulfovibrionales</taxon>
        <taxon>Thermodesulfovibrionaceae</taxon>
        <taxon>Thermodesulfovibrio</taxon>
    </lineage>
</organism>
<evidence type="ECO:0000256" key="5">
    <source>
        <dbReference type="ARBA" id="ARBA00023274"/>
    </source>
</evidence>
<comment type="similarity">
    <text evidence="1 6 7">Belongs to the universal ribosomal protein uL6 family.</text>
</comment>
<keyword evidence="3 6" id="KW-0694">RNA-binding</keyword>
<evidence type="ECO:0000256" key="3">
    <source>
        <dbReference type="ARBA" id="ARBA00022884"/>
    </source>
</evidence>
<dbReference type="InterPro" id="IPR020040">
    <property type="entry name" value="Ribosomal_uL6_a/b-dom"/>
</dbReference>
<dbReference type="PROSITE" id="PS00525">
    <property type="entry name" value="RIBOSOMAL_L6_1"/>
    <property type="match status" value="1"/>
</dbReference>
<comment type="function">
    <text evidence="6 8">This protein binds to the 23S rRNA, and is important in its secondary structure. It is located near the subunit interface in the base of the L7/L12 stalk, and near the tRNA binding site of the peptidyltransferase center.</text>
</comment>
<dbReference type="PANTHER" id="PTHR11655">
    <property type="entry name" value="60S/50S RIBOSOMAL PROTEIN L6/L9"/>
    <property type="match status" value="1"/>
</dbReference>
<dbReference type="Gene3D" id="3.90.930.12">
    <property type="entry name" value="Ribosomal protein L6, alpha-beta domain"/>
    <property type="match status" value="2"/>
</dbReference>
<keyword evidence="5 6" id="KW-0687">Ribonucleoprotein</keyword>
<keyword evidence="4 6" id="KW-0689">Ribosomal protein</keyword>
<dbReference type="FunFam" id="3.90.930.12:FF:000002">
    <property type="entry name" value="50S ribosomal protein L6"/>
    <property type="match status" value="1"/>
</dbReference>
<dbReference type="Pfam" id="PF00347">
    <property type="entry name" value="Ribosomal_L6"/>
    <property type="match status" value="2"/>
</dbReference>
<dbReference type="PRINTS" id="PR00059">
    <property type="entry name" value="RIBOSOMALL6"/>
</dbReference>
<comment type="subunit">
    <text evidence="6">Part of the 50S ribosomal subunit.</text>
</comment>
<dbReference type="KEGG" id="taut:V4D30_09050"/>
<dbReference type="AlphaFoldDB" id="A0AAU8GVJ5"/>
<protein>
    <recommendedName>
        <fullName evidence="6">Large ribosomal subunit protein uL6</fullName>
    </recommendedName>
</protein>
<dbReference type="HAMAP" id="MF_01365_B">
    <property type="entry name" value="Ribosomal_uL6_B"/>
    <property type="match status" value="1"/>
</dbReference>
<dbReference type="PANTHER" id="PTHR11655:SF14">
    <property type="entry name" value="LARGE RIBOSOMAL SUBUNIT PROTEIN UL6M"/>
    <property type="match status" value="1"/>
</dbReference>
<dbReference type="InterPro" id="IPR002358">
    <property type="entry name" value="Ribosomal_uL6_CS"/>
</dbReference>
<accession>A0AAU8GVJ5</accession>
<evidence type="ECO:0000259" key="9">
    <source>
        <dbReference type="Pfam" id="PF00347"/>
    </source>
</evidence>
<evidence type="ECO:0000313" key="10">
    <source>
        <dbReference type="EMBL" id="XCH46480.1"/>
    </source>
</evidence>
<dbReference type="SUPFAM" id="SSF56053">
    <property type="entry name" value="Ribosomal protein L6"/>
    <property type="match status" value="2"/>
</dbReference>
<dbReference type="InterPro" id="IPR019906">
    <property type="entry name" value="Ribosomal_uL6_bac-type"/>
</dbReference>
<evidence type="ECO:0000256" key="1">
    <source>
        <dbReference type="ARBA" id="ARBA00009356"/>
    </source>
</evidence>
<dbReference type="PIRSF" id="PIRSF002162">
    <property type="entry name" value="Ribosomal_L6"/>
    <property type="match status" value="1"/>
</dbReference>
<feature type="domain" description="Large ribosomal subunit protein uL6 alpha-beta" evidence="9">
    <location>
        <begin position="17"/>
        <end position="88"/>
    </location>
</feature>
<keyword evidence="2 6" id="KW-0699">rRNA-binding</keyword>
<dbReference type="GO" id="GO:0002181">
    <property type="term" value="P:cytoplasmic translation"/>
    <property type="evidence" value="ECO:0007669"/>
    <property type="project" value="TreeGrafter"/>
</dbReference>
<dbReference type="GO" id="GO:0022625">
    <property type="term" value="C:cytosolic large ribosomal subunit"/>
    <property type="evidence" value="ECO:0007669"/>
    <property type="project" value="UniProtKB-UniRule"/>
</dbReference>
<name>A0AAU8GVJ5_9BACT</name>
<evidence type="ECO:0000256" key="4">
    <source>
        <dbReference type="ARBA" id="ARBA00022980"/>
    </source>
</evidence>
<proteinExistence type="inferred from homology"/>
<evidence type="ECO:0000256" key="2">
    <source>
        <dbReference type="ARBA" id="ARBA00022730"/>
    </source>
</evidence>
<dbReference type="EMBL" id="CP144373">
    <property type="protein sequence ID" value="XCH46480.1"/>
    <property type="molecule type" value="Genomic_DNA"/>
</dbReference>
<evidence type="ECO:0000256" key="8">
    <source>
        <dbReference type="RuleBase" id="RU003870"/>
    </source>
</evidence>
<evidence type="ECO:0000256" key="6">
    <source>
        <dbReference type="HAMAP-Rule" id="MF_01365"/>
    </source>
</evidence>
<evidence type="ECO:0000256" key="7">
    <source>
        <dbReference type="RuleBase" id="RU003869"/>
    </source>
</evidence>
<reference evidence="10" key="1">
    <citation type="submission" date="2024-01" db="EMBL/GenBank/DDBJ databases">
        <title>The first autotrophic representatives of the genus Thermodesulfovibrio.</title>
        <authorList>
            <person name="Maltseva A.I."/>
            <person name="Elcheninov A.G."/>
            <person name="Kublanov I.V."/>
            <person name="Lebedinsky A.V."/>
            <person name="Frolov E.N."/>
        </authorList>
    </citation>
    <scope>NUCLEOTIDE SEQUENCE</scope>
    <source>
        <strain evidence="10">3907-1M</strain>
    </source>
</reference>
<dbReference type="GO" id="GO:0003735">
    <property type="term" value="F:structural constituent of ribosome"/>
    <property type="evidence" value="ECO:0007669"/>
    <property type="project" value="UniProtKB-UniRule"/>
</dbReference>
<sequence length="186" mass="20136">MVRGEGMSRIGRKPIQIPEGVNIAVENRKVIVKGPKGQLSYELPEGIGLTLDSKAVVVTRDSDVAKQKAMHGLVRSLISNMVIGVSQGFTKTLQIYGVGYRAQVSGNKLILNVGYSHPVEFPLPEGIKATVDEKQTTITLYGIDKQLVGQVAANLRAIRPPDAYKGKGIRYADEVLKLKPGKTGKK</sequence>